<dbReference type="RefSeq" id="WP_290362415.1">
    <property type="nucleotide sequence ID" value="NZ_JAUFQU010000001.1"/>
</dbReference>
<accession>A0ABT8CPA5</accession>
<protein>
    <recommendedName>
        <fullName evidence="3">DUF937 domain-containing protein</fullName>
    </recommendedName>
</protein>
<gene>
    <name evidence="1" type="ORF">QW060_04275</name>
</gene>
<sequence length="166" mass="16840">MLDQLTKIVEQFTQKEVAANAQIDNNLAGSVAKETGNSLVEGLKSAVSGGNISDLMGMAGNLDVSSLTSNPVVKNIIDSLSSKLSTNVGLDAGTASGFAGSVIPQILTTVVESVKNGNFNIGELMGSGGLTAALDQNGDGKLGMDDAMDAIKKGGFGDLLGGFFKK</sequence>
<evidence type="ECO:0008006" key="3">
    <source>
        <dbReference type="Google" id="ProtNLM"/>
    </source>
</evidence>
<evidence type="ECO:0000313" key="1">
    <source>
        <dbReference type="EMBL" id="MDN3706339.1"/>
    </source>
</evidence>
<dbReference type="Proteomes" id="UP001242368">
    <property type="component" value="Unassembled WGS sequence"/>
</dbReference>
<dbReference type="EMBL" id="JAUFQU010000001">
    <property type="protein sequence ID" value="MDN3706339.1"/>
    <property type="molecule type" value="Genomic_DNA"/>
</dbReference>
<organism evidence="1 2">
    <name type="scientific">Paenimyroides ceti</name>
    <dbReference type="NCBI Taxonomy" id="395087"/>
    <lineage>
        <taxon>Bacteria</taxon>
        <taxon>Pseudomonadati</taxon>
        <taxon>Bacteroidota</taxon>
        <taxon>Flavobacteriia</taxon>
        <taxon>Flavobacteriales</taxon>
        <taxon>Flavobacteriaceae</taxon>
        <taxon>Paenimyroides</taxon>
    </lineage>
</organism>
<evidence type="ECO:0000313" key="2">
    <source>
        <dbReference type="Proteomes" id="UP001242368"/>
    </source>
</evidence>
<comment type="caution">
    <text evidence="1">The sequence shown here is derived from an EMBL/GenBank/DDBJ whole genome shotgun (WGS) entry which is preliminary data.</text>
</comment>
<keyword evidence="2" id="KW-1185">Reference proteome</keyword>
<proteinExistence type="predicted"/>
<reference evidence="2" key="1">
    <citation type="journal article" date="2019" name="Int. J. Syst. Evol. Microbiol.">
        <title>The Global Catalogue of Microorganisms (GCM) 10K type strain sequencing project: providing services to taxonomists for standard genome sequencing and annotation.</title>
        <authorList>
            <consortium name="The Broad Institute Genomics Platform"/>
            <consortium name="The Broad Institute Genome Sequencing Center for Infectious Disease"/>
            <person name="Wu L."/>
            <person name="Ma J."/>
        </authorList>
    </citation>
    <scope>NUCLEOTIDE SEQUENCE [LARGE SCALE GENOMIC DNA]</scope>
    <source>
        <strain evidence="2">CECT 7184</strain>
    </source>
</reference>
<name>A0ABT8CPA5_9FLAO</name>